<dbReference type="InterPro" id="IPR045913">
    <property type="entry name" value="TBC20/Gyp8-like"/>
</dbReference>
<feature type="transmembrane region" description="Helical" evidence="2">
    <location>
        <begin position="239"/>
        <end position="259"/>
    </location>
</feature>
<evidence type="ECO:0000259" key="3">
    <source>
        <dbReference type="PROSITE" id="PS50086"/>
    </source>
</evidence>
<dbReference type="PROSITE" id="PS50086">
    <property type="entry name" value="TBC_RABGAP"/>
    <property type="match status" value="1"/>
</dbReference>
<dbReference type="Pfam" id="PF00566">
    <property type="entry name" value="RabGAP-TBC"/>
    <property type="match status" value="1"/>
</dbReference>
<keyword evidence="1" id="KW-0343">GTPase activation</keyword>
<feature type="transmembrane region" description="Helical" evidence="2">
    <location>
        <begin position="435"/>
        <end position="456"/>
    </location>
</feature>
<dbReference type="AlphaFoldDB" id="A0A9W7BL02"/>
<sequence length="469" mass="52733">MVGSMLKEMVATTVSHPAAAAANLLQQRKDSAKRTEILKCLRCSSTVSLWRLRELALTSGGLLDDNLRMLAWPKLLGVRRLDCNDSDYFNLYSAYNAALNESGDVGVSKFYSRTKCNVDRKMIEQVKRDVSRSLWHLKPSESKRSAAKTKKKQSAVGGCILKVLDEEPDLNYYQGFHDVVSIFLITLQSPHLTTSCLLRTTTHHFGPSMSPSFAPLTTSINLALFPLLSLLSPPLLSHLLLSTVEPYFLISWLITWFSHDLKNLPTIQRLYDAFLSSHQTLPIYLSLTIILSHTDFLLKTPPDFSSIHSALCSLPSKINPPEWDGLLLRSIQIMKKHPPLTLPNLASTYCKRYEPHGGKVTSSLTSSSVGLITSPPSWLINDSVPSDWVLIKRRKGRSKGSRKRRKEIVEFEEEEGWIIARTASGREVKRGGWRIGRVGAVGVGVAAGLCVMFWGWEWEYFNLEYGFFF</sequence>
<dbReference type="GO" id="GO:0006888">
    <property type="term" value="P:endoplasmic reticulum to Golgi vesicle-mediated transport"/>
    <property type="evidence" value="ECO:0007669"/>
    <property type="project" value="TreeGrafter"/>
</dbReference>
<dbReference type="Proteomes" id="UP001165085">
    <property type="component" value="Unassembled WGS sequence"/>
</dbReference>
<dbReference type="Gene3D" id="1.10.8.1310">
    <property type="match status" value="1"/>
</dbReference>
<dbReference type="GO" id="GO:0005096">
    <property type="term" value="F:GTPase activator activity"/>
    <property type="evidence" value="ECO:0007669"/>
    <property type="project" value="UniProtKB-KW"/>
</dbReference>
<evidence type="ECO:0000256" key="1">
    <source>
        <dbReference type="ARBA" id="ARBA00022468"/>
    </source>
</evidence>
<accession>A0A9W7BL02</accession>
<dbReference type="OrthoDB" id="206700at2759"/>
<reference evidence="5" key="1">
    <citation type="journal article" date="2023" name="Commun. Biol.">
        <title>Genome analysis of Parmales, the sister group of diatoms, reveals the evolutionary specialization of diatoms from phago-mixotrophs to photoautotrophs.</title>
        <authorList>
            <person name="Ban H."/>
            <person name="Sato S."/>
            <person name="Yoshikawa S."/>
            <person name="Yamada K."/>
            <person name="Nakamura Y."/>
            <person name="Ichinomiya M."/>
            <person name="Sato N."/>
            <person name="Blanc-Mathieu R."/>
            <person name="Endo H."/>
            <person name="Kuwata A."/>
            <person name="Ogata H."/>
        </authorList>
    </citation>
    <scope>NUCLEOTIDE SEQUENCE [LARGE SCALE GENOMIC DNA]</scope>
    <source>
        <strain evidence="5">NIES 3701</strain>
    </source>
</reference>
<dbReference type="PANTHER" id="PTHR20913:SF7">
    <property type="entry name" value="RE60063P"/>
    <property type="match status" value="1"/>
</dbReference>
<gene>
    <name evidence="4" type="ORF">TrST_g6163</name>
</gene>
<organism evidence="4 5">
    <name type="scientific">Triparma strigata</name>
    <dbReference type="NCBI Taxonomy" id="1606541"/>
    <lineage>
        <taxon>Eukaryota</taxon>
        <taxon>Sar</taxon>
        <taxon>Stramenopiles</taxon>
        <taxon>Ochrophyta</taxon>
        <taxon>Bolidophyceae</taxon>
        <taxon>Parmales</taxon>
        <taxon>Triparmaceae</taxon>
        <taxon>Triparma</taxon>
    </lineage>
</organism>
<dbReference type="SMART" id="SM00164">
    <property type="entry name" value="TBC"/>
    <property type="match status" value="1"/>
</dbReference>
<dbReference type="Gene3D" id="1.10.472.80">
    <property type="entry name" value="Ypt/Rab-GAP domain of gyp1p, domain 3"/>
    <property type="match status" value="1"/>
</dbReference>
<keyword evidence="2" id="KW-0812">Transmembrane</keyword>
<dbReference type="GO" id="GO:0005789">
    <property type="term" value="C:endoplasmic reticulum membrane"/>
    <property type="evidence" value="ECO:0007669"/>
    <property type="project" value="TreeGrafter"/>
</dbReference>
<comment type="caution">
    <text evidence="4">The sequence shown here is derived from an EMBL/GenBank/DDBJ whole genome shotgun (WGS) entry which is preliminary data.</text>
</comment>
<keyword evidence="2" id="KW-0472">Membrane</keyword>
<dbReference type="SUPFAM" id="SSF47923">
    <property type="entry name" value="Ypt/Rab-GAP domain of gyp1p"/>
    <property type="match status" value="2"/>
</dbReference>
<feature type="domain" description="Rab-GAP TBC" evidence="3">
    <location>
        <begin position="62"/>
        <end position="278"/>
    </location>
</feature>
<proteinExistence type="predicted"/>
<evidence type="ECO:0000313" key="5">
    <source>
        <dbReference type="Proteomes" id="UP001165085"/>
    </source>
</evidence>
<evidence type="ECO:0000313" key="4">
    <source>
        <dbReference type="EMBL" id="GMH88120.1"/>
    </source>
</evidence>
<dbReference type="InterPro" id="IPR000195">
    <property type="entry name" value="Rab-GAP-TBC_dom"/>
</dbReference>
<dbReference type="EMBL" id="BRXY01000338">
    <property type="protein sequence ID" value="GMH88120.1"/>
    <property type="molecule type" value="Genomic_DNA"/>
</dbReference>
<dbReference type="InterPro" id="IPR035969">
    <property type="entry name" value="Rab-GAP_TBC_sf"/>
</dbReference>
<protein>
    <recommendedName>
        <fullName evidence="3">Rab-GAP TBC domain-containing protein</fullName>
    </recommendedName>
</protein>
<dbReference type="PANTHER" id="PTHR20913">
    <property type="entry name" value="TBC1 DOMAIN FAMILY MEMBER 20/GTPASE"/>
    <property type="match status" value="1"/>
</dbReference>
<keyword evidence="5" id="KW-1185">Reference proteome</keyword>
<keyword evidence="2" id="KW-1133">Transmembrane helix</keyword>
<name>A0A9W7BL02_9STRA</name>
<evidence type="ECO:0000256" key="2">
    <source>
        <dbReference type="SAM" id="Phobius"/>
    </source>
</evidence>